<evidence type="ECO:0000313" key="1">
    <source>
        <dbReference type="EMBL" id="ESR58529.1"/>
    </source>
</evidence>
<dbReference type="OrthoDB" id="1915848at2759"/>
<feature type="non-terminal residue" evidence="1">
    <location>
        <position position="1"/>
    </location>
</feature>
<keyword evidence="2" id="KW-1185">Reference proteome</keyword>
<dbReference type="Proteomes" id="UP000030687">
    <property type="component" value="Unassembled WGS sequence"/>
</dbReference>
<proteinExistence type="predicted"/>
<dbReference type="Gramene" id="ESR58529">
    <property type="protein sequence ID" value="ESR58529"/>
    <property type="gene ID" value="CICLE_v10024077mg"/>
</dbReference>
<evidence type="ECO:0000313" key="2">
    <source>
        <dbReference type="Proteomes" id="UP000030687"/>
    </source>
</evidence>
<protein>
    <submittedName>
        <fullName evidence="1">Uncharacterized protein</fullName>
    </submittedName>
</protein>
<dbReference type="EMBL" id="KI536661">
    <property type="protein sequence ID" value="ESR58529.1"/>
    <property type="molecule type" value="Genomic_DNA"/>
</dbReference>
<accession>V4VYJ2</accession>
<reference evidence="1 2" key="1">
    <citation type="submission" date="2013-10" db="EMBL/GenBank/DDBJ databases">
        <authorList>
            <consortium name="International Citrus Genome Consortium"/>
            <person name="Jenkins J."/>
            <person name="Schmutz J."/>
            <person name="Prochnik S."/>
            <person name="Rokhsar D."/>
            <person name="Gmitter F."/>
            <person name="Ollitrault P."/>
            <person name="Machado M."/>
            <person name="Talon M."/>
            <person name="Wincker P."/>
            <person name="Jaillon O."/>
            <person name="Morgante M."/>
        </authorList>
    </citation>
    <scope>NUCLEOTIDE SEQUENCE</scope>
    <source>
        <strain evidence="2">cv. Clemenules</strain>
    </source>
</reference>
<dbReference type="KEGG" id="cic:CICLE_v10024077mg"/>
<name>V4VYJ2_CITCL</name>
<organism evidence="1 2">
    <name type="scientific">Citrus clementina</name>
    <name type="common">Clementine</name>
    <name type="synonym">Citrus deliciosa x Citrus sinensis</name>
    <dbReference type="NCBI Taxonomy" id="85681"/>
    <lineage>
        <taxon>Eukaryota</taxon>
        <taxon>Viridiplantae</taxon>
        <taxon>Streptophyta</taxon>
        <taxon>Embryophyta</taxon>
        <taxon>Tracheophyta</taxon>
        <taxon>Spermatophyta</taxon>
        <taxon>Magnoliopsida</taxon>
        <taxon>eudicotyledons</taxon>
        <taxon>Gunneridae</taxon>
        <taxon>Pentapetalae</taxon>
        <taxon>rosids</taxon>
        <taxon>malvids</taxon>
        <taxon>Sapindales</taxon>
        <taxon>Rutaceae</taxon>
        <taxon>Aurantioideae</taxon>
        <taxon>Citrus</taxon>
    </lineage>
</organism>
<dbReference type="AlphaFoldDB" id="V4VYJ2"/>
<dbReference type="InParanoid" id="V4VYJ2"/>
<sequence length="65" mass="7312">ARLELYQTFVSFYSLSFQVSRSISFSSDDFLETSPISVLRVLCLLDSLRGWIAISIGKLTNLCCT</sequence>
<gene>
    <name evidence="1" type="ORF">CICLE_v10024077mg</name>
</gene>